<evidence type="ECO:0000259" key="2">
    <source>
        <dbReference type="Pfam" id="PF11127"/>
    </source>
</evidence>
<feature type="domain" description="Inner membrane protein YgaP-like transmembrane" evidence="2">
    <location>
        <begin position="2"/>
        <end position="56"/>
    </location>
</feature>
<comment type="caution">
    <text evidence="3">The sequence shown here is derived from an EMBL/GenBank/DDBJ whole genome shotgun (WGS) entry which is preliminary data.</text>
</comment>
<keyword evidence="1" id="KW-1133">Transmembrane helix</keyword>
<organism evidence="3 4">
    <name type="scientific">Edaphosphingomonas haloaromaticamans</name>
    <dbReference type="NCBI Taxonomy" id="653954"/>
    <lineage>
        <taxon>Bacteria</taxon>
        <taxon>Pseudomonadati</taxon>
        <taxon>Pseudomonadota</taxon>
        <taxon>Alphaproteobacteria</taxon>
        <taxon>Sphingomonadales</taxon>
        <taxon>Rhizorhabdaceae</taxon>
        <taxon>Edaphosphingomonas</taxon>
    </lineage>
</organism>
<dbReference type="RefSeq" id="WP_070934749.1">
    <property type="nucleotide sequence ID" value="NZ_MIPT01000001.1"/>
</dbReference>
<dbReference type="InterPro" id="IPR021309">
    <property type="entry name" value="YgaP-like_TM"/>
</dbReference>
<keyword evidence="1" id="KW-0472">Membrane</keyword>
<keyword evidence="1" id="KW-0812">Transmembrane</keyword>
<reference evidence="3 4" key="1">
    <citation type="submission" date="2016-09" db="EMBL/GenBank/DDBJ databases">
        <title>Metabolic pathway, cell adaptation mechanisms and a novel monoxygenase revealed through proteogenomic-transcription analysis of a Sphingomonas haloaromaticamans strain degrading the fungicide ortho-phenylphenol.</title>
        <authorList>
            <person name="Perruchon C."/>
            <person name="Papadopoulou E.S."/>
            <person name="Rousidou C."/>
            <person name="Vasileiadis S."/>
            <person name="Tanou G."/>
            <person name="Amoutzias G."/>
            <person name="Molassiotis A."/>
            <person name="Karpouzas D.G."/>
        </authorList>
    </citation>
    <scope>NUCLEOTIDE SEQUENCE [LARGE SCALE GENOMIC DNA]</scope>
    <source>
        <strain evidence="3 4">P3</strain>
    </source>
</reference>
<accession>A0A1S1HHM4</accession>
<sequence>MTLDRAVIIFAGCVVLLGIVLAYLVHPWWIALTAFAGLNMIQAGFTGFCPAATVFKAMGVRPGTAFK</sequence>
<evidence type="ECO:0000256" key="1">
    <source>
        <dbReference type="SAM" id="Phobius"/>
    </source>
</evidence>
<proteinExistence type="predicted"/>
<dbReference type="Pfam" id="PF11127">
    <property type="entry name" value="YgaP-like_TM"/>
    <property type="match status" value="1"/>
</dbReference>
<dbReference type="EMBL" id="MIPT01000001">
    <property type="protein sequence ID" value="OHT21744.1"/>
    <property type="molecule type" value="Genomic_DNA"/>
</dbReference>
<protein>
    <recommendedName>
        <fullName evidence="2">Inner membrane protein YgaP-like transmembrane domain-containing protein</fullName>
    </recommendedName>
</protein>
<dbReference type="AlphaFoldDB" id="A0A1S1HHM4"/>
<dbReference type="Gene3D" id="6.10.140.1340">
    <property type="match status" value="1"/>
</dbReference>
<keyword evidence="4" id="KW-1185">Reference proteome</keyword>
<evidence type="ECO:0000313" key="4">
    <source>
        <dbReference type="Proteomes" id="UP000179467"/>
    </source>
</evidence>
<feature type="transmembrane region" description="Helical" evidence="1">
    <location>
        <begin position="7"/>
        <end position="25"/>
    </location>
</feature>
<dbReference type="Proteomes" id="UP000179467">
    <property type="component" value="Unassembled WGS sequence"/>
</dbReference>
<gene>
    <name evidence="3" type="ORF">BHE75_03755</name>
</gene>
<feature type="transmembrane region" description="Helical" evidence="1">
    <location>
        <begin position="31"/>
        <end position="55"/>
    </location>
</feature>
<name>A0A1S1HHM4_9SPHN</name>
<evidence type="ECO:0000313" key="3">
    <source>
        <dbReference type="EMBL" id="OHT21744.1"/>
    </source>
</evidence>
<dbReference type="OrthoDB" id="9799383at2"/>